<dbReference type="Pfam" id="PF01965">
    <property type="entry name" value="DJ-1_PfpI"/>
    <property type="match status" value="1"/>
</dbReference>
<reference evidence="4 5" key="1">
    <citation type="submission" date="2018-10" db="EMBL/GenBank/DDBJ databases">
        <title>Sequencing the genomes of 1000 actinobacteria strains.</title>
        <authorList>
            <person name="Klenk H.-P."/>
        </authorList>
    </citation>
    <scope>NUCLEOTIDE SEQUENCE [LARGE SCALE GENOMIC DNA]</scope>
    <source>
        <strain evidence="4 5">DSM 45119</strain>
    </source>
</reference>
<dbReference type="PROSITE" id="PS01124">
    <property type="entry name" value="HTH_ARAC_FAMILY_2"/>
    <property type="match status" value="1"/>
</dbReference>
<dbReference type="CDD" id="cd03137">
    <property type="entry name" value="GATase1_AraC_1"/>
    <property type="match status" value="1"/>
</dbReference>
<name>A0ABX9TEL1_9PSEU</name>
<feature type="domain" description="HTH araC/xylS-type" evidence="3">
    <location>
        <begin position="233"/>
        <end position="328"/>
    </location>
</feature>
<dbReference type="Gene3D" id="1.10.10.60">
    <property type="entry name" value="Homeodomain-like"/>
    <property type="match status" value="2"/>
</dbReference>
<dbReference type="InterPro" id="IPR029062">
    <property type="entry name" value="Class_I_gatase-like"/>
</dbReference>
<evidence type="ECO:0000256" key="2">
    <source>
        <dbReference type="ARBA" id="ARBA00023163"/>
    </source>
</evidence>
<accession>A0ABX9TEL1</accession>
<evidence type="ECO:0000259" key="3">
    <source>
        <dbReference type="PROSITE" id="PS01124"/>
    </source>
</evidence>
<dbReference type="PANTHER" id="PTHR43130">
    <property type="entry name" value="ARAC-FAMILY TRANSCRIPTIONAL REGULATOR"/>
    <property type="match status" value="1"/>
</dbReference>
<dbReference type="EMBL" id="RBXX01000002">
    <property type="protein sequence ID" value="RKT85482.1"/>
    <property type="molecule type" value="Genomic_DNA"/>
</dbReference>
<sequence>MGYTSLRTCTAAAKLDDVDRHRVVIVVYDGVQLLDVAGPLEVFDGAAHLVDDGYEVRLASLSGDDVVTSSRVRLGVDIALQDVDRLGTLVVAGGWRFRETAGDPELARQLRRLSGLAHRTTSVCTGAFMLAEAGLLDGRRATTHWANCEELAESYPGVEVQPDAIYVRDASVLTAAGVTAGVDLALALVEDDHGPEIARTIAKWLVVFLQRPGGQSQFSVWNSAKPVRDRALHDLLGEIAANPAGDHRVTAMADRLAMSPRHFTRLFTREVGTSPGRYVERARVEAACAMLETGCRGIARRCGFGSAETMRRAFVRQLGIPPSAYRDRFRTTGTDEI</sequence>
<protein>
    <submittedName>
        <fullName evidence="4">AraC family transcriptional regulator with amidase-like domain</fullName>
    </submittedName>
</protein>
<keyword evidence="2" id="KW-0804">Transcription</keyword>
<organism evidence="4 5">
    <name type="scientific">Saccharopolyspora antimicrobica</name>
    <dbReference type="NCBI Taxonomy" id="455193"/>
    <lineage>
        <taxon>Bacteria</taxon>
        <taxon>Bacillati</taxon>
        <taxon>Actinomycetota</taxon>
        <taxon>Actinomycetes</taxon>
        <taxon>Pseudonocardiales</taxon>
        <taxon>Pseudonocardiaceae</taxon>
        <taxon>Saccharopolyspora</taxon>
    </lineage>
</organism>
<proteinExistence type="predicted"/>
<dbReference type="PANTHER" id="PTHR43130:SF3">
    <property type="entry name" value="HTH-TYPE TRANSCRIPTIONAL REGULATOR RV1931C"/>
    <property type="match status" value="1"/>
</dbReference>
<dbReference type="Gene3D" id="3.40.50.880">
    <property type="match status" value="1"/>
</dbReference>
<dbReference type="Proteomes" id="UP000270697">
    <property type="component" value="Unassembled WGS sequence"/>
</dbReference>
<dbReference type="InterPro" id="IPR052158">
    <property type="entry name" value="INH-QAR"/>
</dbReference>
<comment type="caution">
    <text evidence="4">The sequence shown here is derived from an EMBL/GenBank/DDBJ whole genome shotgun (WGS) entry which is preliminary data.</text>
</comment>
<dbReference type="SUPFAM" id="SSF52317">
    <property type="entry name" value="Class I glutamine amidotransferase-like"/>
    <property type="match status" value="1"/>
</dbReference>
<keyword evidence="5" id="KW-1185">Reference proteome</keyword>
<dbReference type="InterPro" id="IPR009057">
    <property type="entry name" value="Homeodomain-like_sf"/>
</dbReference>
<dbReference type="InterPro" id="IPR018060">
    <property type="entry name" value="HTH_AraC"/>
</dbReference>
<dbReference type="SUPFAM" id="SSF46689">
    <property type="entry name" value="Homeodomain-like"/>
    <property type="match status" value="2"/>
</dbReference>
<keyword evidence="1" id="KW-0805">Transcription regulation</keyword>
<evidence type="ECO:0000256" key="1">
    <source>
        <dbReference type="ARBA" id="ARBA00023015"/>
    </source>
</evidence>
<dbReference type="InterPro" id="IPR002818">
    <property type="entry name" value="DJ-1/PfpI"/>
</dbReference>
<dbReference type="Pfam" id="PF12833">
    <property type="entry name" value="HTH_18"/>
    <property type="match status" value="1"/>
</dbReference>
<dbReference type="SMART" id="SM00342">
    <property type="entry name" value="HTH_ARAC"/>
    <property type="match status" value="1"/>
</dbReference>
<evidence type="ECO:0000313" key="5">
    <source>
        <dbReference type="Proteomes" id="UP000270697"/>
    </source>
</evidence>
<gene>
    <name evidence="4" type="ORF">ATL45_3829</name>
</gene>
<evidence type="ECO:0000313" key="4">
    <source>
        <dbReference type="EMBL" id="RKT85482.1"/>
    </source>
</evidence>